<keyword evidence="6 7" id="KW-0472">Membrane</keyword>
<evidence type="ECO:0000313" key="9">
    <source>
        <dbReference type="Proteomes" id="UP001183629"/>
    </source>
</evidence>
<dbReference type="InterPro" id="IPR029044">
    <property type="entry name" value="Nucleotide-diphossugar_trans"/>
</dbReference>
<protein>
    <submittedName>
        <fullName evidence="8">Cellulose synthase/poly-beta-1,6-N-acetylglucosamine synthase-like glycosyltransferase</fullName>
    </submittedName>
</protein>
<dbReference type="PANTHER" id="PTHR43867">
    <property type="entry name" value="CELLULOSE SYNTHASE CATALYTIC SUBUNIT A [UDP-FORMING]"/>
    <property type="match status" value="1"/>
</dbReference>
<dbReference type="SUPFAM" id="SSF53448">
    <property type="entry name" value="Nucleotide-diphospho-sugar transferases"/>
    <property type="match status" value="1"/>
</dbReference>
<dbReference type="GO" id="GO:0005886">
    <property type="term" value="C:plasma membrane"/>
    <property type="evidence" value="ECO:0007669"/>
    <property type="project" value="TreeGrafter"/>
</dbReference>
<comment type="subcellular location">
    <subcellularLocation>
        <location evidence="1">Membrane</location>
        <topology evidence="1">Multi-pass membrane protein</topology>
    </subcellularLocation>
</comment>
<proteinExistence type="predicted"/>
<comment type="caution">
    <text evidence="8">The sequence shown here is derived from an EMBL/GenBank/DDBJ whole genome shotgun (WGS) entry which is preliminary data.</text>
</comment>
<evidence type="ECO:0000256" key="1">
    <source>
        <dbReference type="ARBA" id="ARBA00004141"/>
    </source>
</evidence>
<evidence type="ECO:0000256" key="4">
    <source>
        <dbReference type="ARBA" id="ARBA00022692"/>
    </source>
</evidence>
<name>A0AAE3ZKV5_9ACTN</name>
<dbReference type="Proteomes" id="UP001183629">
    <property type="component" value="Unassembled WGS sequence"/>
</dbReference>
<keyword evidence="3" id="KW-0808">Transferase</keyword>
<dbReference type="EMBL" id="JAVDYC010000001">
    <property type="protein sequence ID" value="MDR7321783.1"/>
    <property type="molecule type" value="Genomic_DNA"/>
</dbReference>
<reference evidence="8 9" key="1">
    <citation type="submission" date="2023-07" db="EMBL/GenBank/DDBJ databases">
        <title>Sequencing the genomes of 1000 actinobacteria strains.</title>
        <authorList>
            <person name="Klenk H.-P."/>
        </authorList>
    </citation>
    <scope>NUCLEOTIDE SEQUENCE [LARGE SCALE GENOMIC DNA]</scope>
    <source>
        <strain evidence="8 9">DSM 44711</strain>
    </source>
</reference>
<sequence>MMDSSNWLLALLNTGAFLLCVGFLIYVIVIMRPYLSIKELPPGDAANHDWHLIVPALNEEEVIGGTVLHLTSTFPQAHIWVIDDGSDDATGRILAGLAPRLPNLHVITRVAPDARTGKGDVLNLGWSSIDEWVTRNGGDKTKTIVGVVDADGRLDPHAFDVISGEEMFADATVGAVQVLVRVVEDVEAFVSTDVQTLASRSALPAPGDASILVQLQDMEFTGPIAAMQGLRRRTGSVGMGGNGQFTRLSVLNEISKKFGTPWHGALLEDFELGLHVLLMGYRTEYCHHTFVAQAGIDRLRPLIRQRSRWSQGGIQCLKYLWAVMQSRNVSLSGALEIAYYLYVPWSQLSGSIIFPAAIGIDIWYALNTGGGTDRWWMTGAWGIVPLALLFGVFPHAVWGLLYRTRCGNMITRRRALALAMGNLLYGYLLQAAVWWALIRIIRGKTDWKKTKHPGTRVGLALAQAQTPAEWATEIENAQQYTSHHRHSTPAGV</sequence>
<evidence type="ECO:0000256" key="2">
    <source>
        <dbReference type="ARBA" id="ARBA00022676"/>
    </source>
</evidence>
<keyword evidence="4 7" id="KW-0812">Transmembrane</keyword>
<dbReference type="Pfam" id="PF13641">
    <property type="entry name" value="Glyco_tranf_2_3"/>
    <property type="match status" value="1"/>
</dbReference>
<dbReference type="InterPro" id="IPR050321">
    <property type="entry name" value="Glycosyltr_2/OpgH_subfam"/>
</dbReference>
<keyword evidence="9" id="KW-1185">Reference proteome</keyword>
<dbReference type="RefSeq" id="WP_310411113.1">
    <property type="nucleotide sequence ID" value="NZ_JAVDYC010000001.1"/>
</dbReference>
<feature type="transmembrane region" description="Helical" evidence="7">
    <location>
        <begin position="415"/>
        <end position="437"/>
    </location>
</feature>
<dbReference type="Gene3D" id="3.90.550.10">
    <property type="entry name" value="Spore Coat Polysaccharide Biosynthesis Protein SpsA, Chain A"/>
    <property type="match status" value="1"/>
</dbReference>
<evidence type="ECO:0000256" key="5">
    <source>
        <dbReference type="ARBA" id="ARBA00022989"/>
    </source>
</evidence>
<feature type="transmembrane region" description="Helical" evidence="7">
    <location>
        <begin position="6"/>
        <end position="29"/>
    </location>
</feature>
<accession>A0AAE3ZKV5</accession>
<evidence type="ECO:0000256" key="6">
    <source>
        <dbReference type="ARBA" id="ARBA00023136"/>
    </source>
</evidence>
<evidence type="ECO:0000256" key="3">
    <source>
        <dbReference type="ARBA" id="ARBA00022679"/>
    </source>
</evidence>
<evidence type="ECO:0000313" key="8">
    <source>
        <dbReference type="EMBL" id="MDR7321783.1"/>
    </source>
</evidence>
<keyword evidence="2" id="KW-0328">Glycosyltransferase</keyword>
<dbReference type="PANTHER" id="PTHR43867:SF2">
    <property type="entry name" value="CELLULOSE SYNTHASE CATALYTIC SUBUNIT A [UDP-FORMING]"/>
    <property type="match status" value="1"/>
</dbReference>
<dbReference type="GO" id="GO:0016758">
    <property type="term" value="F:hexosyltransferase activity"/>
    <property type="evidence" value="ECO:0007669"/>
    <property type="project" value="TreeGrafter"/>
</dbReference>
<keyword evidence="5 7" id="KW-1133">Transmembrane helix</keyword>
<dbReference type="AlphaFoldDB" id="A0AAE3ZKV5"/>
<evidence type="ECO:0000256" key="7">
    <source>
        <dbReference type="SAM" id="Phobius"/>
    </source>
</evidence>
<feature type="transmembrane region" description="Helical" evidence="7">
    <location>
        <begin position="380"/>
        <end position="403"/>
    </location>
</feature>
<organism evidence="8 9">
    <name type="scientific">Catenuloplanes niger</name>
    <dbReference type="NCBI Taxonomy" id="587534"/>
    <lineage>
        <taxon>Bacteria</taxon>
        <taxon>Bacillati</taxon>
        <taxon>Actinomycetota</taxon>
        <taxon>Actinomycetes</taxon>
        <taxon>Micromonosporales</taxon>
        <taxon>Micromonosporaceae</taxon>
        <taxon>Catenuloplanes</taxon>
    </lineage>
</organism>
<gene>
    <name evidence="8" type="ORF">J2S44_002033</name>
</gene>